<evidence type="ECO:0000313" key="9">
    <source>
        <dbReference type="Proteomes" id="UP000013781"/>
    </source>
</evidence>
<dbReference type="eggNOG" id="COG0619">
    <property type="taxonomic scope" value="Bacteria"/>
</dbReference>
<evidence type="ECO:0000313" key="8">
    <source>
        <dbReference type="EMBL" id="EOT72114.1"/>
    </source>
</evidence>
<feature type="transmembrane region" description="Helical" evidence="6">
    <location>
        <begin position="215"/>
        <end position="231"/>
    </location>
</feature>
<dbReference type="PATRIC" id="fig|1158609.3.peg.1929"/>
<dbReference type="Pfam" id="PF02361">
    <property type="entry name" value="CbiQ"/>
    <property type="match status" value="1"/>
</dbReference>
<dbReference type="RefSeq" id="WP_010765350.1">
    <property type="nucleotide sequence ID" value="NZ_ASWB01000002.1"/>
</dbReference>
<evidence type="ECO:0000313" key="7">
    <source>
        <dbReference type="EMBL" id="EOH99203.1"/>
    </source>
</evidence>
<evidence type="ECO:0000256" key="1">
    <source>
        <dbReference type="ARBA" id="ARBA00004141"/>
    </source>
</evidence>
<evidence type="ECO:0008006" key="11">
    <source>
        <dbReference type="Google" id="ProtNLM"/>
    </source>
</evidence>
<dbReference type="CDD" id="cd16914">
    <property type="entry name" value="EcfT"/>
    <property type="match status" value="1"/>
</dbReference>
<feature type="transmembrane region" description="Helical" evidence="6">
    <location>
        <begin position="55"/>
        <end position="74"/>
    </location>
</feature>
<dbReference type="STRING" id="155617.RV09_GL002670"/>
<evidence type="ECO:0000313" key="10">
    <source>
        <dbReference type="Proteomes" id="UP000014157"/>
    </source>
</evidence>
<evidence type="ECO:0000256" key="2">
    <source>
        <dbReference type="ARBA" id="ARBA00022475"/>
    </source>
</evidence>
<keyword evidence="3 6" id="KW-0812">Transmembrane</keyword>
<dbReference type="AlphaFoldDB" id="R2QV21"/>
<name>R2QV21_9ENTE</name>
<dbReference type="OrthoDB" id="3730291at2"/>
<dbReference type="PANTHER" id="PTHR34857">
    <property type="entry name" value="SLL0384 PROTEIN"/>
    <property type="match status" value="1"/>
</dbReference>
<dbReference type="EMBL" id="AJAS01000015">
    <property type="protein sequence ID" value="EOH99203.1"/>
    <property type="molecule type" value="Genomic_DNA"/>
</dbReference>
<accession>R2QV21</accession>
<organism evidence="7 9">
    <name type="scientific">Enterococcus moraviensis ATCC BAA-383</name>
    <dbReference type="NCBI Taxonomy" id="1158609"/>
    <lineage>
        <taxon>Bacteria</taxon>
        <taxon>Bacillati</taxon>
        <taxon>Bacillota</taxon>
        <taxon>Bacilli</taxon>
        <taxon>Lactobacillales</taxon>
        <taxon>Enterococcaceae</taxon>
        <taxon>Enterococcus</taxon>
    </lineage>
</organism>
<protein>
    <recommendedName>
        <fullName evidence="11">Cobalt/nickel ABC transporter permease</fullName>
    </recommendedName>
</protein>
<feature type="transmembrane region" description="Helical" evidence="6">
    <location>
        <begin position="120"/>
        <end position="139"/>
    </location>
</feature>
<dbReference type="PANTHER" id="PTHR34857:SF2">
    <property type="entry name" value="SLL0384 PROTEIN"/>
    <property type="match status" value="1"/>
</dbReference>
<evidence type="ECO:0000256" key="5">
    <source>
        <dbReference type="ARBA" id="ARBA00023136"/>
    </source>
</evidence>
<feature type="transmembrane region" description="Helical" evidence="6">
    <location>
        <begin position="17"/>
        <end position="43"/>
    </location>
</feature>
<evidence type="ECO:0000256" key="6">
    <source>
        <dbReference type="SAM" id="Phobius"/>
    </source>
</evidence>
<dbReference type="Proteomes" id="UP000013781">
    <property type="component" value="Unassembled WGS sequence"/>
</dbReference>
<reference evidence="7 9" key="1">
    <citation type="submission" date="2013-02" db="EMBL/GenBank/DDBJ databases">
        <title>The Genome Sequence of Enterococcus moraviensis BAA-383.</title>
        <authorList>
            <consortium name="The Broad Institute Genome Sequencing Platform"/>
            <consortium name="The Broad Institute Genome Sequencing Center for Infectious Disease"/>
            <person name="Earl A.M."/>
            <person name="Gilmore M.S."/>
            <person name="Lebreton F."/>
            <person name="Walker B."/>
            <person name="Young S.K."/>
            <person name="Zeng Q."/>
            <person name="Gargeya S."/>
            <person name="Fitzgerald M."/>
            <person name="Haas B."/>
            <person name="Abouelleil A."/>
            <person name="Alvarado L."/>
            <person name="Arachchi H.M."/>
            <person name="Berlin A.M."/>
            <person name="Chapman S.B."/>
            <person name="Dewar J."/>
            <person name="Goldberg J."/>
            <person name="Griggs A."/>
            <person name="Gujja S."/>
            <person name="Hansen M."/>
            <person name="Howarth C."/>
            <person name="Imamovic A."/>
            <person name="Larimer J."/>
            <person name="McCowan C."/>
            <person name="Murphy C."/>
            <person name="Neiman D."/>
            <person name="Pearson M."/>
            <person name="Priest M."/>
            <person name="Roberts A."/>
            <person name="Saif S."/>
            <person name="Shea T."/>
            <person name="Sisk P."/>
            <person name="Sykes S."/>
            <person name="Wortman J."/>
            <person name="Nusbaum C."/>
            <person name="Birren B."/>
        </authorList>
    </citation>
    <scope>NUCLEOTIDE SEQUENCE [LARGE SCALE GENOMIC DNA]</scope>
    <source>
        <strain evidence="7 9">ATCC BAA-383</strain>
    </source>
</reference>
<dbReference type="GO" id="GO:0005886">
    <property type="term" value="C:plasma membrane"/>
    <property type="evidence" value="ECO:0007669"/>
    <property type="project" value="UniProtKB-ARBA"/>
</dbReference>
<comment type="caution">
    <text evidence="7">The sequence shown here is derived from an EMBL/GenBank/DDBJ whole genome shotgun (WGS) entry which is preliminary data.</text>
</comment>
<proteinExistence type="predicted"/>
<comment type="subcellular location">
    <subcellularLocation>
        <location evidence="1">Membrane</location>
        <topology evidence="1">Multi-pass membrane protein</topology>
    </subcellularLocation>
</comment>
<dbReference type="HOGENOM" id="CLU_076847_1_1_9"/>
<keyword evidence="10" id="KW-1185">Reference proteome</keyword>
<reference evidence="8 10" key="2">
    <citation type="submission" date="2013-03" db="EMBL/GenBank/DDBJ databases">
        <title>The Genome Sequence of Enterococcus moraviensis BAA-383 (PacBio/Illumina hybrid assembly).</title>
        <authorList>
            <consortium name="The Broad Institute Genomics Platform"/>
            <consortium name="The Broad Institute Genome Sequencing Center for Infectious Disease"/>
            <person name="Earl A."/>
            <person name="Russ C."/>
            <person name="Gilmore M."/>
            <person name="Surin D."/>
            <person name="Walker B."/>
            <person name="Young S."/>
            <person name="Zeng Q."/>
            <person name="Gargeya S."/>
            <person name="Fitzgerald M."/>
            <person name="Haas B."/>
            <person name="Abouelleil A."/>
            <person name="Allen A.W."/>
            <person name="Alvarado L."/>
            <person name="Arachchi H.M."/>
            <person name="Berlin A.M."/>
            <person name="Chapman S.B."/>
            <person name="Gainer-Dewar J."/>
            <person name="Goldberg J."/>
            <person name="Griggs A."/>
            <person name="Gujja S."/>
            <person name="Hansen M."/>
            <person name="Howarth C."/>
            <person name="Imamovic A."/>
            <person name="Ireland A."/>
            <person name="Larimer J."/>
            <person name="McCowan C."/>
            <person name="Murphy C."/>
            <person name="Pearson M."/>
            <person name="Poon T.W."/>
            <person name="Priest M."/>
            <person name="Roberts A."/>
            <person name="Saif S."/>
            <person name="Shea T."/>
            <person name="Sisk P."/>
            <person name="Sykes S."/>
            <person name="Wortman J."/>
            <person name="Nusbaum C."/>
            <person name="Birren B."/>
        </authorList>
    </citation>
    <scope>NUCLEOTIDE SEQUENCE [LARGE SCALE GENOMIC DNA]</scope>
    <source>
        <strain evidence="8 10">ATCC BAA-383</strain>
    </source>
</reference>
<dbReference type="InterPro" id="IPR051611">
    <property type="entry name" value="ECF_transporter_component"/>
</dbReference>
<evidence type="ECO:0000256" key="4">
    <source>
        <dbReference type="ARBA" id="ARBA00022989"/>
    </source>
</evidence>
<evidence type="ECO:0000256" key="3">
    <source>
        <dbReference type="ARBA" id="ARBA00022692"/>
    </source>
</evidence>
<dbReference type="EMBL" id="ASWB01000002">
    <property type="protein sequence ID" value="EOT72114.1"/>
    <property type="molecule type" value="Genomic_DNA"/>
</dbReference>
<keyword evidence="2" id="KW-1003">Cell membrane</keyword>
<keyword evidence="5 6" id="KW-0472">Membrane</keyword>
<dbReference type="InterPro" id="IPR003339">
    <property type="entry name" value="ABC/ECF_trnsptr_transmembrane"/>
</dbReference>
<dbReference type="Proteomes" id="UP000014157">
    <property type="component" value="Unassembled WGS sequence"/>
</dbReference>
<gene>
    <name evidence="8" type="ORF">I586_01922</name>
    <name evidence="7" type="ORF">UAY_01980</name>
</gene>
<keyword evidence="4 6" id="KW-1133">Transmembrane helix</keyword>
<sequence>MEKTYVTFDPRSKLCTILFASFMLMFPLPFNVEILFVTVLYFLFSLNGGFKKGTIFYGIFWLLVLGDYLLFPHIDNGVAAFFDFLFVGNRRMLPTIMAATFAMNRTKISEWIAALKKCHVPFGLIIPLTVLFRFFPTLFQDFKSIRNAMKYRGIAVSTVELFIHPIQTMEYIIVPILMSAENTSLDLSSAALVRGLANPKAHTSVYEIRLKIQDYLLIGMLILCGIVGRLIG</sequence>